<protein>
    <submittedName>
        <fullName evidence="1">Uncharacterized protein</fullName>
    </submittedName>
</protein>
<sequence>MEDADEVYSLILFACHASTKRQIRTVQIFLEREETNGYSSDTNLEKQNLSWPLGTWTPYFWDKAHR</sequence>
<evidence type="ECO:0000313" key="1">
    <source>
        <dbReference type="EMBL" id="VVC45647.1"/>
    </source>
</evidence>
<gene>
    <name evidence="1" type="ORF">CINCED_3A000630</name>
</gene>
<keyword evidence="2" id="KW-1185">Reference proteome</keyword>
<accession>A0A5E4NL06</accession>
<name>A0A5E4NL06_9HEMI</name>
<reference evidence="1 2" key="1">
    <citation type="submission" date="2019-08" db="EMBL/GenBank/DDBJ databases">
        <authorList>
            <person name="Alioto T."/>
            <person name="Alioto T."/>
            <person name="Gomez Garrido J."/>
        </authorList>
    </citation>
    <scope>NUCLEOTIDE SEQUENCE [LARGE SCALE GENOMIC DNA]</scope>
</reference>
<evidence type="ECO:0000313" key="2">
    <source>
        <dbReference type="Proteomes" id="UP000325440"/>
    </source>
</evidence>
<dbReference type="EMBL" id="CABPRJ010002408">
    <property type="protein sequence ID" value="VVC45647.1"/>
    <property type="molecule type" value="Genomic_DNA"/>
</dbReference>
<organism evidence="1 2">
    <name type="scientific">Cinara cedri</name>
    <dbReference type="NCBI Taxonomy" id="506608"/>
    <lineage>
        <taxon>Eukaryota</taxon>
        <taxon>Metazoa</taxon>
        <taxon>Ecdysozoa</taxon>
        <taxon>Arthropoda</taxon>
        <taxon>Hexapoda</taxon>
        <taxon>Insecta</taxon>
        <taxon>Pterygota</taxon>
        <taxon>Neoptera</taxon>
        <taxon>Paraneoptera</taxon>
        <taxon>Hemiptera</taxon>
        <taxon>Sternorrhyncha</taxon>
        <taxon>Aphidomorpha</taxon>
        <taxon>Aphidoidea</taxon>
        <taxon>Aphididae</taxon>
        <taxon>Lachninae</taxon>
        <taxon>Cinara</taxon>
    </lineage>
</organism>
<dbReference type="AlphaFoldDB" id="A0A5E4NL06"/>
<proteinExistence type="predicted"/>
<dbReference type="Proteomes" id="UP000325440">
    <property type="component" value="Unassembled WGS sequence"/>
</dbReference>